<organism evidence="1 2">
    <name type="scientific">Blautia obeum</name>
    <dbReference type="NCBI Taxonomy" id="40520"/>
    <lineage>
        <taxon>Bacteria</taxon>
        <taxon>Bacillati</taxon>
        <taxon>Bacillota</taxon>
        <taxon>Clostridia</taxon>
        <taxon>Lachnospirales</taxon>
        <taxon>Lachnospiraceae</taxon>
        <taxon>Blautia</taxon>
    </lineage>
</organism>
<accession>A0A414K4T9</accession>
<gene>
    <name evidence="1" type="ORF">DW723_16870</name>
</gene>
<comment type="caution">
    <text evidence="1">The sequence shown here is derived from an EMBL/GenBank/DDBJ whole genome shotgun (WGS) entry which is preliminary data.</text>
</comment>
<evidence type="ECO:0000313" key="1">
    <source>
        <dbReference type="EMBL" id="RHE69264.1"/>
    </source>
</evidence>
<name>A0A414K4T9_9FIRM</name>
<proteinExistence type="predicted"/>
<dbReference type="Proteomes" id="UP000283928">
    <property type="component" value="Unassembled WGS sequence"/>
</dbReference>
<sequence>MQVEKKYYNPCRLALSGREYKVLRSYKDGRKKIQFDDFFGEIVIADPDDLDGRYKNICEKMWKEEKDRIARDNGWI</sequence>
<protein>
    <submittedName>
        <fullName evidence="1">Uncharacterized protein</fullName>
    </submittedName>
</protein>
<reference evidence="1 2" key="1">
    <citation type="submission" date="2018-08" db="EMBL/GenBank/DDBJ databases">
        <title>A genome reference for cultivated species of the human gut microbiota.</title>
        <authorList>
            <person name="Zou Y."/>
            <person name="Xue W."/>
            <person name="Luo G."/>
        </authorList>
    </citation>
    <scope>NUCLEOTIDE SEQUENCE [LARGE SCALE GENOMIC DNA]</scope>
    <source>
        <strain evidence="1 2">AM27-32LB</strain>
    </source>
</reference>
<dbReference type="EMBL" id="QSKO01000042">
    <property type="protein sequence ID" value="RHE69264.1"/>
    <property type="molecule type" value="Genomic_DNA"/>
</dbReference>
<dbReference type="AlphaFoldDB" id="A0A414K4T9"/>
<dbReference type="RefSeq" id="WP_151190456.1">
    <property type="nucleotide sequence ID" value="NZ_JADPEA010000084.1"/>
</dbReference>
<evidence type="ECO:0000313" key="2">
    <source>
        <dbReference type="Proteomes" id="UP000283928"/>
    </source>
</evidence>